<dbReference type="AlphaFoldDB" id="A0A1C6RBE9"/>
<feature type="transmembrane region" description="Helical" evidence="9">
    <location>
        <begin position="62"/>
        <end position="80"/>
    </location>
</feature>
<feature type="transmembrane region" description="Helical" evidence="9">
    <location>
        <begin position="275"/>
        <end position="293"/>
    </location>
</feature>
<keyword evidence="12" id="KW-1185">Reference proteome</keyword>
<protein>
    <submittedName>
        <fullName evidence="11">NhaP-type Na+/H+ or K+/H+ antiporter</fullName>
    </submittedName>
</protein>
<feature type="transmembrane region" description="Helical" evidence="9">
    <location>
        <begin position="162"/>
        <end position="181"/>
    </location>
</feature>
<dbReference type="GO" id="GO:1902600">
    <property type="term" value="P:proton transmembrane transport"/>
    <property type="evidence" value="ECO:0007669"/>
    <property type="project" value="InterPro"/>
</dbReference>
<keyword evidence="7" id="KW-0406">Ion transport</keyword>
<accession>A0A1C6RBE9</accession>
<keyword evidence="5 9" id="KW-0812">Transmembrane</keyword>
<evidence type="ECO:0000256" key="9">
    <source>
        <dbReference type="SAM" id="Phobius"/>
    </source>
</evidence>
<keyword evidence="8 9" id="KW-0472">Membrane</keyword>
<evidence type="ECO:0000256" key="6">
    <source>
        <dbReference type="ARBA" id="ARBA00022989"/>
    </source>
</evidence>
<dbReference type="InterPro" id="IPR006153">
    <property type="entry name" value="Cation/H_exchanger_TM"/>
</dbReference>
<organism evidence="11 12">
    <name type="scientific">Micromonospora nigra</name>
    <dbReference type="NCBI Taxonomy" id="145857"/>
    <lineage>
        <taxon>Bacteria</taxon>
        <taxon>Bacillati</taxon>
        <taxon>Actinomycetota</taxon>
        <taxon>Actinomycetes</taxon>
        <taxon>Micromonosporales</taxon>
        <taxon>Micromonosporaceae</taxon>
        <taxon>Micromonospora</taxon>
    </lineage>
</organism>
<keyword evidence="4" id="KW-1003">Cell membrane</keyword>
<feature type="transmembrane region" description="Helical" evidence="9">
    <location>
        <begin position="187"/>
        <end position="209"/>
    </location>
</feature>
<dbReference type="Gene3D" id="1.20.1530.20">
    <property type="match status" value="1"/>
</dbReference>
<proteinExistence type="predicted"/>
<dbReference type="Proteomes" id="UP000199699">
    <property type="component" value="Unassembled WGS sequence"/>
</dbReference>
<evidence type="ECO:0000256" key="8">
    <source>
        <dbReference type="ARBA" id="ARBA00023136"/>
    </source>
</evidence>
<feature type="domain" description="Cation/H+ exchanger transmembrane" evidence="10">
    <location>
        <begin position="12"/>
        <end position="384"/>
    </location>
</feature>
<feature type="transmembrane region" description="Helical" evidence="9">
    <location>
        <begin position="333"/>
        <end position="351"/>
    </location>
</feature>
<evidence type="ECO:0000256" key="5">
    <source>
        <dbReference type="ARBA" id="ARBA00022692"/>
    </source>
</evidence>
<dbReference type="GO" id="GO:0015297">
    <property type="term" value="F:antiporter activity"/>
    <property type="evidence" value="ECO:0007669"/>
    <property type="project" value="UniProtKB-KW"/>
</dbReference>
<dbReference type="EMBL" id="FMHT01000003">
    <property type="protein sequence ID" value="SCL14319.1"/>
    <property type="molecule type" value="Genomic_DNA"/>
</dbReference>
<feature type="transmembrane region" description="Helical" evidence="9">
    <location>
        <begin position="363"/>
        <end position="381"/>
    </location>
</feature>
<evidence type="ECO:0000256" key="7">
    <source>
        <dbReference type="ARBA" id="ARBA00023065"/>
    </source>
</evidence>
<reference evidence="11 12" key="1">
    <citation type="submission" date="2016-06" db="EMBL/GenBank/DDBJ databases">
        <authorList>
            <person name="Kjaerup R.B."/>
            <person name="Dalgaard T.S."/>
            <person name="Juul-Madsen H.R."/>
        </authorList>
    </citation>
    <scope>NUCLEOTIDE SEQUENCE [LARGE SCALE GENOMIC DNA]</scope>
    <source>
        <strain evidence="11 12">DSM 43818</strain>
    </source>
</reference>
<evidence type="ECO:0000313" key="11">
    <source>
        <dbReference type="EMBL" id="SCL14319.1"/>
    </source>
</evidence>
<dbReference type="InterPro" id="IPR038770">
    <property type="entry name" value="Na+/solute_symporter_sf"/>
</dbReference>
<feature type="transmembrane region" description="Helical" evidence="9">
    <location>
        <begin position="221"/>
        <end position="240"/>
    </location>
</feature>
<keyword evidence="3" id="KW-0050">Antiport</keyword>
<evidence type="ECO:0000256" key="1">
    <source>
        <dbReference type="ARBA" id="ARBA00004651"/>
    </source>
</evidence>
<dbReference type="PANTHER" id="PTHR32507:SF8">
    <property type="entry name" value="CNH1P"/>
    <property type="match status" value="1"/>
</dbReference>
<evidence type="ECO:0000256" key="2">
    <source>
        <dbReference type="ARBA" id="ARBA00022448"/>
    </source>
</evidence>
<evidence type="ECO:0000256" key="4">
    <source>
        <dbReference type="ARBA" id="ARBA00022475"/>
    </source>
</evidence>
<feature type="transmembrane region" description="Helical" evidence="9">
    <location>
        <begin position="87"/>
        <end position="110"/>
    </location>
</feature>
<comment type="subcellular location">
    <subcellularLocation>
        <location evidence="1">Cell membrane</location>
        <topology evidence="1">Multi-pass membrane protein</topology>
    </subcellularLocation>
</comment>
<sequence length="407" mass="42413">MGYALIGSLAVLLVFWSSAIRNAIISEPLLALGLGVLAGPVLGVLDIADADVSMFTFEASRLLLAISLMAVALRFPLAAYRAVGRPVAVLLTAALLGMTLVSSGLAWLVLGLPLSLAVLLGACVAPTDPVLAASIVSGGPAERELPARLRQIISAESGGNDGLAFPLVVVVLAATGAGTWGERTVEALWGVGGAILVGVVVGALAGWAVRAALRREDVDEGSLLIFALVLAVAALGIGALLRTDDVLAVFVTGLAYNAVIKDFARVSEQKLDDSLSRYLLLPLFVLLGLELPWRAWLDLGWPLFAFVLGVLLLRRLPVVLALRPALAMSARDVVFLGWFGPIGVSALFYVTFSEHEGVRDPRLWAAGSLVVVASTVVHGITATPARRRYAGAAQARGGGGAGQRRDR</sequence>
<gene>
    <name evidence="11" type="ORF">GA0070616_0406</name>
</gene>
<name>A0A1C6RBE9_9ACTN</name>
<feature type="transmembrane region" description="Helical" evidence="9">
    <location>
        <begin position="299"/>
        <end position="321"/>
    </location>
</feature>
<keyword evidence="2" id="KW-0813">Transport</keyword>
<dbReference type="Pfam" id="PF00999">
    <property type="entry name" value="Na_H_Exchanger"/>
    <property type="match status" value="1"/>
</dbReference>
<keyword evidence="6 9" id="KW-1133">Transmembrane helix</keyword>
<dbReference type="STRING" id="145857.GA0070616_0406"/>
<evidence type="ECO:0000256" key="3">
    <source>
        <dbReference type="ARBA" id="ARBA00022449"/>
    </source>
</evidence>
<evidence type="ECO:0000313" key="12">
    <source>
        <dbReference type="Proteomes" id="UP000199699"/>
    </source>
</evidence>
<dbReference type="GO" id="GO:0005886">
    <property type="term" value="C:plasma membrane"/>
    <property type="evidence" value="ECO:0007669"/>
    <property type="project" value="UniProtKB-SubCell"/>
</dbReference>
<evidence type="ECO:0000259" key="10">
    <source>
        <dbReference type="Pfam" id="PF00999"/>
    </source>
</evidence>
<dbReference type="PANTHER" id="PTHR32507">
    <property type="entry name" value="NA(+)/H(+) ANTIPORTER 1"/>
    <property type="match status" value="1"/>
</dbReference>